<dbReference type="EMBL" id="LAZR01012082">
    <property type="protein sequence ID" value="KKM44023.1"/>
    <property type="molecule type" value="Genomic_DNA"/>
</dbReference>
<proteinExistence type="predicted"/>
<evidence type="ECO:0000313" key="1">
    <source>
        <dbReference type="EMBL" id="KKM44023.1"/>
    </source>
</evidence>
<reference evidence="1" key="1">
    <citation type="journal article" date="2015" name="Nature">
        <title>Complex archaea that bridge the gap between prokaryotes and eukaryotes.</title>
        <authorList>
            <person name="Spang A."/>
            <person name="Saw J.H."/>
            <person name="Jorgensen S.L."/>
            <person name="Zaremba-Niedzwiedzka K."/>
            <person name="Martijn J."/>
            <person name="Lind A.E."/>
            <person name="van Eijk R."/>
            <person name="Schleper C."/>
            <person name="Guy L."/>
            <person name="Ettema T.J."/>
        </authorList>
    </citation>
    <scope>NUCLEOTIDE SEQUENCE</scope>
</reference>
<protein>
    <recommendedName>
        <fullName evidence="2">PD-(D/E)XK endonuclease-like domain-containing protein</fullName>
    </recommendedName>
</protein>
<dbReference type="AlphaFoldDB" id="A0A0F9J896"/>
<dbReference type="InterPro" id="IPR011604">
    <property type="entry name" value="PDDEXK-like_dom_sf"/>
</dbReference>
<organism evidence="1">
    <name type="scientific">marine sediment metagenome</name>
    <dbReference type="NCBI Taxonomy" id="412755"/>
    <lineage>
        <taxon>unclassified sequences</taxon>
        <taxon>metagenomes</taxon>
        <taxon>ecological metagenomes</taxon>
    </lineage>
</organism>
<accession>A0A0F9J896</accession>
<dbReference type="Gene3D" id="3.90.320.10">
    <property type="match status" value="1"/>
</dbReference>
<evidence type="ECO:0008006" key="2">
    <source>
        <dbReference type="Google" id="ProtNLM"/>
    </source>
</evidence>
<feature type="non-terminal residue" evidence="1">
    <location>
        <position position="1"/>
    </location>
</feature>
<name>A0A0F9J896_9ZZZZ</name>
<gene>
    <name evidence="1" type="ORF">LCGC14_1562180</name>
</gene>
<sequence>ARLLRIFRTGNLIEQTNIENMKKAGILKSEQGEIKYDYFNTEEMEELVGLPFIVGHYDAVVEKDGKEWLVEIKSINEKAFDKLPPEHGLKLAGDSPILNQFPKYIHQINTYLGSDVDVLNGFLLFEAKNTQRQKIYFIKHDPDLLAKNLYKLQEAWDYGINKEIPPIPEEFNPSDPKDKGCSWCDKRAICPELSEGVVSLADIKKKDAELR</sequence>
<comment type="caution">
    <text evidence="1">The sequence shown here is derived from an EMBL/GenBank/DDBJ whole genome shotgun (WGS) entry which is preliminary data.</text>
</comment>